<dbReference type="Proteomes" id="UP000288096">
    <property type="component" value="Unassembled WGS sequence"/>
</dbReference>
<feature type="domain" description="Response regulatory" evidence="3">
    <location>
        <begin position="2"/>
        <end position="128"/>
    </location>
</feature>
<evidence type="ECO:0000259" key="3">
    <source>
        <dbReference type="PROSITE" id="PS50110"/>
    </source>
</evidence>
<dbReference type="InterPro" id="IPR050956">
    <property type="entry name" value="2C_system_His_kinase"/>
</dbReference>
<dbReference type="InterPro" id="IPR001789">
    <property type="entry name" value="Sig_transdc_resp-reg_receiver"/>
</dbReference>
<dbReference type="GO" id="GO:0000160">
    <property type="term" value="P:phosphorelay signal transduction system"/>
    <property type="evidence" value="ECO:0007669"/>
    <property type="project" value="InterPro"/>
</dbReference>
<dbReference type="EMBL" id="BEXT01000001">
    <property type="protein sequence ID" value="GBC60707.1"/>
    <property type="molecule type" value="Genomic_DNA"/>
</dbReference>
<gene>
    <name evidence="4" type="ORF">DENIS_1664</name>
</gene>
<dbReference type="InterPro" id="IPR011006">
    <property type="entry name" value="CheY-like_superfamily"/>
</dbReference>
<evidence type="ECO:0000313" key="4">
    <source>
        <dbReference type="EMBL" id="GBC60707.1"/>
    </source>
</evidence>
<dbReference type="AlphaFoldDB" id="A0A401FUP2"/>
<dbReference type="CDD" id="cd17546">
    <property type="entry name" value="REC_hyHK_CKI1_RcsC-like"/>
    <property type="match status" value="1"/>
</dbReference>
<sequence length="137" mass="15343">MKILIVDDEYLLRDVAQKTLVRYGECHTAVSGDDAVAAFEGAHEAGIPYDLIMMDVMMPESDGIETLKRIRCWEKKHGIGTEKKVKVVMLTGSESKGAFLNSFSEGCEAYIMKPFDLKKIDDVLKKLGMCQHDLMPL</sequence>
<evidence type="ECO:0000256" key="2">
    <source>
        <dbReference type="PROSITE-ProRule" id="PRU00169"/>
    </source>
</evidence>
<proteinExistence type="predicted"/>
<dbReference type="Pfam" id="PF00072">
    <property type="entry name" value="Response_reg"/>
    <property type="match status" value="1"/>
</dbReference>
<dbReference type="OrthoDB" id="9790466at2"/>
<dbReference type="PROSITE" id="PS50110">
    <property type="entry name" value="RESPONSE_REGULATORY"/>
    <property type="match status" value="1"/>
</dbReference>
<feature type="modified residue" description="4-aspartylphosphate" evidence="2">
    <location>
        <position position="55"/>
    </location>
</feature>
<organism evidence="4 5">
    <name type="scientific">Desulfonema ishimotonii</name>
    <dbReference type="NCBI Taxonomy" id="45657"/>
    <lineage>
        <taxon>Bacteria</taxon>
        <taxon>Pseudomonadati</taxon>
        <taxon>Thermodesulfobacteriota</taxon>
        <taxon>Desulfobacteria</taxon>
        <taxon>Desulfobacterales</taxon>
        <taxon>Desulfococcaceae</taxon>
        <taxon>Desulfonema</taxon>
    </lineage>
</organism>
<dbReference type="RefSeq" id="WP_124328091.1">
    <property type="nucleotide sequence ID" value="NZ_BEXT01000001.1"/>
</dbReference>
<evidence type="ECO:0000256" key="1">
    <source>
        <dbReference type="ARBA" id="ARBA00022553"/>
    </source>
</evidence>
<reference evidence="5" key="2">
    <citation type="submission" date="2019-01" db="EMBL/GenBank/DDBJ databases">
        <title>Genome sequence of Desulfonema ishimotonii strain Tokyo 01.</title>
        <authorList>
            <person name="Fukui M."/>
        </authorList>
    </citation>
    <scope>NUCLEOTIDE SEQUENCE [LARGE SCALE GENOMIC DNA]</scope>
    <source>
        <strain evidence="5">Tokyo 01</strain>
    </source>
</reference>
<dbReference type="PANTHER" id="PTHR43719">
    <property type="entry name" value="TWO-COMPONENT HISTIDINE KINASE"/>
    <property type="match status" value="1"/>
</dbReference>
<keyword evidence="1 2" id="KW-0597">Phosphoprotein</keyword>
<keyword evidence="5" id="KW-1185">Reference proteome</keyword>
<dbReference type="PANTHER" id="PTHR43719:SF28">
    <property type="entry name" value="PEROXIDE STRESS-ACTIVATED HISTIDINE KINASE MAK1-RELATED"/>
    <property type="match status" value="1"/>
</dbReference>
<dbReference type="SUPFAM" id="SSF52172">
    <property type="entry name" value="CheY-like"/>
    <property type="match status" value="1"/>
</dbReference>
<evidence type="ECO:0000313" key="5">
    <source>
        <dbReference type="Proteomes" id="UP000288096"/>
    </source>
</evidence>
<protein>
    <submittedName>
        <fullName evidence="4">Response regulator</fullName>
    </submittedName>
</protein>
<accession>A0A401FUP2</accession>
<dbReference type="Gene3D" id="3.40.50.2300">
    <property type="match status" value="1"/>
</dbReference>
<comment type="caution">
    <text evidence="4">The sequence shown here is derived from an EMBL/GenBank/DDBJ whole genome shotgun (WGS) entry which is preliminary data.</text>
</comment>
<reference evidence="5" key="1">
    <citation type="submission" date="2017-11" db="EMBL/GenBank/DDBJ databases">
        <authorList>
            <person name="Watanabe M."/>
            <person name="Kojima H."/>
        </authorList>
    </citation>
    <scope>NUCLEOTIDE SEQUENCE [LARGE SCALE GENOMIC DNA]</scope>
    <source>
        <strain evidence="5">Tokyo 01</strain>
    </source>
</reference>
<name>A0A401FUP2_9BACT</name>
<dbReference type="SMART" id="SM00448">
    <property type="entry name" value="REC"/>
    <property type="match status" value="1"/>
</dbReference>